<reference evidence="8 9" key="1">
    <citation type="submission" date="2019-01" db="EMBL/GenBank/DDBJ databases">
        <title>A draft genome assembly of the solar-powered sea slug Elysia chlorotica.</title>
        <authorList>
            <person name="Cai H."/>
            <person name="Li Q."/>
            <person name="Fang X."/>
            <person name="Li J."/>
            <person name="Curtis N.E."/>
            <person name="Altenburger A."/>
            <person name="Shibata T."/>
            <person name="Feng M."/>
            <person name="Maeda T."/>
            <person name="Schwartz J.A."/>
            <person name="Shigenobu S."/>
            <person name="Lundholm N."/>
            <person name="Nishiyama T."/>
            <person name="Yang H."/>
            <person name="Hasebe M."/>
            <person name="Li S."/>
            <person name="Pierce S.K."/>
            <person name="Wang J."/>
        </authorList>
    </citation>
    <scope>NUCLEOTIDE SEQUENCE [LARGE SCALE GENOMIC DNA]</scope>
    <source>
        <strain evidence="8">EC2010</strain>
        <tissue evidence="8">Whole organism of an adult</tissue>
    </source>
</reference>
<feature type="transmembrane region" description="Helical" evidence="6">
    <location>
        <begin position="64"/>
        <end position="82"/>
    </location>
</feature>
<dbReference type="GO" id="GO:0022857">
    <property type="term" value="F:transmembrane transporter activity"/>
    <property type="evidence" value="ECO:0007669"/>
    <property type="project" value="InterPro"/>
</dbReference>
<comment type="subcellular location">
    <subcellularLocation>
        <location evidence="1">Membrane</location>
        <topology evidence="1">Multi-pass membrane protein</topology>
    </subcellularLocation>
</comment>
<dbReference type="InterPro" id="IPR011701">
    <property type="entry name" value="MFS"/>
</dbReference>
<dbReference type="GO" id="GO:0016020">
    <property type="term" value="C:membrane"/>
    <property type="evidence" value="ECO:0007669"/>
    <property type="project" value="UniProtKB-SubCell"/>
</dbReference>
<gene>
    <name evidence="8" type="ORF">EGW08_014157</name>
</gene>
<keyword evidence="4 6" id="KW-1133">Transmembrane helix</keyword>
<evidence type="ECO:0000256" key="4">
    <source>
        <dbReference type="ARBA" id="ARBA00022989"/>
    </source>
</evidence>
<keyword evidence="2" id="KW-0813">Transport</keyword>
<feature type="transmembrane region" description="Helical" evidence="6">
    <location>
        <begin position="231"/>
        <end position="251"/>
    </location>
</feature>
<sequence length="425" mass="46951">VLIHLLQAADAMEMLLLAFLSPIVKCEWYLTDSQVALVTTVVFLGMGISAPLLGIFGDKYGRKTTLLLVTVVIGYFGLLATGSPSYPWLLFLRGVVGCGMGGSPHGTALMSEYFPKKYRAKMLTFSQIFFATGVLFEVLLAAVVVPNLGWRWLMAGSAIPCWITAVGLLFIPESARFLLAAGKREQAIHILEDAARQNGSKLPPGKLVKTQEVTRGQLKNLFVPEYLRTTLQLWVLWMGFAFMYYGIVLAATELMRIRAQGDGSGGSVHHCHCKYMTSQDYHTMILSTLGEFACFPLNMILIDWVGRRRTGGLVCFALAALMSMLIYQNQMSRAVFTLVLFAARGLSSSFGSFLYLYSAEVLLTWSPALACLIYGLFALVCSICSFWMPIETMERALPQSVNLEMVVRSPDEKTLLGDPDESESE</sequence>
<dbReference type="STRING" id="188477.A0A433T8Z8"/>
<dbReference type="Proteomes" id="UP000271974">
    <property type="component" value="Unassembled WGS sequence"/>
</dbReference>
<feature type="transmembrane region" description="Helical" evidence="6">
    <location>
        <begin position="36"/>
        <end position="57"/>
    </location>
</feature>
<feature type="transmembrane region" description="Helical" evidence="6">
    <location>
        <begin position="284"/>
        <end position="304"/>
    </location>
</feature>
<feature type="transmembrane region" description="Helical" evidence="6">
    <location>
        <begin position="310"/>
        <end position="327"/>
    </location>
</feature>
<keyword evidence="3 6" id="KW-0812">Transmembrane</keyword>
<keyword evidence="5 6" id="KW-0472">Membrane</keyword>
<dbReference type="PANTHER" id="PTHR23511:SF45">
    <property type="entry name" value="SVOP LIKE"/>
    <property type="match status" value="1"/>
</dbReference>
<evidence type="ECO:0000313" key="9">
    <source>
        <dbReference type="Proteomes" id="UP000271974"/>
    </source>
</evidence>
<dbReference type="InterPro" id="IPR036259">
    <property type="entry name" value="MFS_trans_sf"/>
</dbReference>
<dbReference type="OrthoDB" id="4139357at2759"/>
<evidence type="ECO:0000256" key="2">
    <source>
        <dbReference type="ARBA" id="ARBA00022448"/>
    </source>
</evidence>
<evidence type="ECO:0000256" key="1">
    <source>
        <dbReference type="ARBA" id="ARBA00004141"/>
    </source>
</evidence>
<evidence type="ECO:0000313" key="8">
    <source>
        <dbReference type="EMBL" id="RUS78077.1"/>
    </source>
</evidence>
<evidence type="ECO:0000259" key="7">
    <source>
        <dbReference type="PROSITE" id="PS50850"/>
    </source>
</evidence>
<organism evidence="8 9">
    <name type="scientific">Elysia chlorotica</name>
    <name type="common">Eastern emerald elysia</name>
    <name type="synonym">Sea slug</name>
    <dbReference type="NCBI Taxonomy" id="188477"/>
    <lineage>
        <taxon>Eukaryota</taxon>
        <taxon>Metazoa</taxon>
        <taxon>Spiralia</taxon>
        <taxon>Lophotrochozoa</taxon>
        <taxon>Mollusca</taxon>
        <taxon>Gastropoda</taxon>
        <taxon>Heterobranchia</taxon>
        <taxon>Euthyneura</taxon>
        <taxon>Panpulmonata</taxon>
        <taxon>Sacoglossa</taxon>
        <taxon>Placobranchoidea</taxon>
        <taxon>Plakobranchidae</taxon>
        <taxon>Elysia</taxon>
    </lineage>
</organism>
<evidence type="ECO:0000256" key="3">
    <source>
        <dbReference type="ARBA" id="ARBA00022692"/>
    </source>
</evidence>
<dbReference type="EMBL" id="RQTK01000534">
    <property type="protein sequence ID" value="RUS78077.1"/>
    <property type="molecule type" value="Genomic_DNA"/>
</dbReference>
<feature type="transmembrane region" description="Helical" evidence="6">
    <location>
        <begin position="334"/>
        <end position="357"/>
    </location>
</feature>
<feature type="non-terminal residue" evidence="8">
    <location>
        <position position="1"/>
    </location>
</feature>
<dbReference type="SUPFAM" id="SSF103473">
    <property type="entry name" value="MFS general substrate transporter"/>
    <property type="match status" value="1"/>
</dbReference>
<proteinExistence type="predicted"/>
<dbReference type="Pfam" id="PF07690">
    <property type="entry name" value="MFS_1"/>
    <property type="match status" value="1"/>
</dbReference>
<evidence type="ECO:0000256" key="6">
    <source>
        <dbReference type="SAM" id="Phobius"/>
    </source>
</evidence>
<dbReference type="PROSITE" id="PS50850">
    <property type="entry name" value="MFS"/>
    <property type="match status" value="1"/>
</dbReference>
<comment type="caution">
    <text evidence="8">The sequence shown here is derived from an EMBL/GenBank/DDBJ whole genome shotgun (WGS) entry which is preliminary data.</text>
</comment>
<dbReference type="InterPro" id="IPR020846">
    <property type="entry name" value="MFS_dom"/>
</dbReference>
<name>A0A433T8Z8_ELYCH</name>
<dbReference type="Gene3D" id="1.20.1250.20">
    <property type="entry name" value="MFS general substrate transporter like domains"/>
    <property type="match status" value="1"/>
</dbReference>
<dbReference type="AlphaFoldDB" id="A0A433T8Z8"/>
<protein>
    <recommendedName>
        <fullName evidence="7">Major facilitator superfamily (MFS) profile domain-containing protein</fullName>
    </recommendedName>
</protein>
<keyword evidence="9" id="KW-1185">Reference proteome</keyword>
<dbReference type="PANTHER" id="PTHR23511">
    <property type="entry name" value="SYNAPTIC VESICLE GLYCOPROTEIN 2"/>
    <property type="match status" value="1"/>
</dbReference>
<evidence type="ECO:0000256" key="5">
    <source>
        <dbReference type="ARBA" id="ARBA00023136"/>
    </source>
</evidence>
<feature type="domain" description="Major facilitator superfamily (MFS) profile" evidence="7">
    <location>
        <begin position="1"/>
        <end position="425"/>
    </location>
</feature>
<feature type="transmembrane region" description="Helical" evidence="6">
    <location>
        <begin position="152"/>
        <end position="171"/>
    </location>
</feature>
<feature type="transmembrane region" description="Helical" evidence="6">
    <location>
        <begin position="363"/>
        <end position="388"/>
    </location>
</feature>
<feature type="transmembrane region" description="Helical" evidence="6">
    <location>
        <begin position="125"/>
        <end position="145"/>
    </location>
</feature>
<accession>A0A433T8Z8</accession>